<sequence length="797" mass="89813" precursor="true">MKRIAALILFAWLSTQDALAFDAFTVSDIRIDGLSRIAAGTVFTYLPVEKGDTMNAERAEQAIRALYKTGFFNDVQLSRQGDILVVAVRERPQISKISIRGNKDLKEEDLRTGLKGIGLVEGETFDRLKLDEVQAELTRQYYNRGKYNVSIKTATVNLDRNRIEVAINVAEGKPAKIKHINIVGNTTFPDRTIKDQFESGTTNWTSWYSRNDQYSREKMSGDLEKLASYYLDRGYVDFNVDSTQVSISPDKRRMYVTANIREGEIYTVNDIKITGNLVLNEEDLRKLLTISVGETFSRRKVEQSSDAMTAVLANIGYAFAEVVPLPDVHKDSREVGLTFLVNPGKRVYVRRITFKGNTTTEDQVLRREMRQLEGSWYSQAAIDRSKIRLQRLGFFKNVTIETPSVPGSDDQIDVQVAVEEQSSGSLNFGLGYSQLQGIIGSVSVTQNNLFGTGNRVSVTAQQSSYYTRYDLSYFEPYLNDDGLGLGYNISHSEMDQGEANLASYLTNRDAFSTYLGIPISESDTINAQIGLSKTSITAYSGITPDRIINYLHNLGNRTLHSWDTQLSWVHDTRNRYWNPTRGSVHQISLNVVLPGSTVEYYKLFYKYGQYFPITEKLTFFGNLSLGYGDSYRDPKSVLPRSDPRYMQIDGLPFYENFYAGGVADVRGFRDNTLGPWELYPGCTGNQIGPIGNTTRPSRYCRQPIGGAFKTVGSVEVIFPTPFMKENSETTRLSWFLDVGNVFENYDAFSASELRASTGLSFRWQAPVGPIVINLARPLRKKDGDQTETIQFTFGTMF</sequence>
<feature type="chain" id="PRO_5016186954" description="Outer membrane protein assembly factor BamA" evidence="8">
    <location>
        <begin position="21"/>
        <end position="797"/>
    </location>
</feature>
<dbReference type="EMBL" id="QFPO01000009">
    <property type="protein sequence ID" value="PZQ13488.1"/>
    <property type="molecule type" value="Genomic_DNA"/>
</dbReference>
<dbReference type="FunFam" id="3.10.20.310:FF:000003">
    <property type="entry name" value="Outer membrane protein assembly factor BamA"/>
    <property type="match status" value="1"/>
</dbReference>
<dbReference type="FunFam" id="3.10.20.310:FF:000002">
    <property type="entry name" value="Outer membrane protein assembly factor BamA"/>
    <property type="match status" value="1"/>
</dbReference>
<dbReference type="InterPro" id="IPR010827">
    <property type="entry name" value="BamA/TamA_POTRA"/>
</dbReference>
<evidence type="ECO:0000256" key="4">
    <source>
        <dbReference type="ARBA" id="ARBA00022729"/>
    </source>
</evidence>
<dbReference type="Gene3D" id="2.40.160.50">
    <property type="entry name" value="membrane protein fhac: a member of the omp85/tpsb transporter family"/>
    <property type="match status" value="1"/>
</dbReference>
<dbReference type="Proteomes" id="UP000249046">
    <property type="component" value="Unassembled WGS sequence"/>
</dbReference>
<feature type="signal peptide" evidence="8">
    <location>
        <begin position="1"/>
        <end position="20"/>
    </location>
</feature>
<dbReference type="PROSITE" id="PS51779">
    <property type="entry name" value="POTRA"/>
    <property type="match status" value="4"/>
</dbReference>
<accession>A0A2W5KDH5</accession>
<feature type="domain" description="POTRA" evidence="10">
    <location>
        <begin position="266"/>
        <end position="344"/>
    </location>
</feature>
<dbReference type="PANTHER" id="PTHR12815">
    <property type="entry name" value="SORTING AND ASSEMBLY MACHINERY SAMM50 PROTEIN FAMILY MEMBER"/>
    <property type="match status" value="1"/>
</dbReference>
<evidence type="ECO:0000256" key="9">
    <source>
        <dbReference type="NCBIfam" id="TIGR03303"/>
    </source>
</evidence>
<feature type="domain" description="POTRA" evidence="10">
    <location>
        <begin position="347"/>
        <end position="421"/>
    </location>
</feature>
<dbReference type="HAMAP" id="MF_01430">
    <property type="entry name" value="OM_assembly_BamA"/>
    <property type="match status" value="1"/>
</dbReference>
<dbReference type="GO" id="GO:0043165">
    <property type="term" value="P:Gram-negative-bacterium-type cell outer membrane assembly"/>
    <property type="evidence" value="ECO:0007669"/>
    <property type="project" value="UniProtKB-UniRule"/>
</dbReference>
<dbReference type="Pfam" id="PF07244">
    <property type="entry name" value="POTRA"/>
    <property type="match status" value="5"/>
</dbReference>
<dbReference type="PIRSF" id="PIRSF006076">
    <property type="entry name" value="OM_assembly_OMP85"/>
    <property type="match status" value="1"/>
</dbReference>
<dbReference type="AlphaFoldDB" id="A0A2W5KDH5"/>
<keyword evidence="5 8" id="KW-0677">Repeat</keyword>
<evidence type="ECO:0000256" key="1">
    <source>
        <dbReference type="ARBA" id="ARBA00004370"/>
    </source>
</evidence>
<comment type="caution">
    <text evidence="11">The sequence shown here is derived from an EMBL/GenBank/DDBJ whole genome shotgun (WGS) entry which is preliminary data.</text>
</comment>
<protein>
    <recommendedName>
        <fullName evidence="8 9">Outer membrane protein assembly factor BamA</fullName>
    </recommendedName>
</protein>
<reference evidence="11 12" key="1">
    <citation type="submission" date="2017-08" db="EMBL/GenBank/DDBJ databases">
        <title>Infants hospitalized years apart are colonized by the same room-sourced microbial strains.</title>
        <authorList>
            <person name="Brooks B."/>
            <person name="Olm M.R."/>
            <person name="Firek B.A."/>
            <person name="Baker R."/>
            <person name="Thomas B.C."/>
            <person name="Morowitz M.J."/>
            <person name="Banfield J.F."/>
        </authorList>
    </citation>
    <scope>NUCLEOTIDE SEQUENCE [LARGE SCALE GENOMIC DNA]</scope>
    <source>
        <strain evidence="11">S2_005_003_R2_42</strain>
    </source>
</reference>
<dbReference type="PANTHER" id="PTHR12815:SF23">
    <property type="entry name" value="OUTER MEMBRANE PROTEIN ASSEMBLY FACTOR BAMA"/>
    <property type="match status" value="1"/>
</dbReference>
<dbReference type="Gene3D" id="3.10.20.310">
    <property type="entry name" value="membrane protein fhac"/>
    <property type="match status" value="5"/>
</dbReference>
<feature type="domain" description="POTRA" evidence="10">
    <location>
        <begin position="24"/>
        <end position="91"/>
    </location>
</feature>
<dbReference type="FunFam" id="3.10.20.310:FF:000001">
    <property type="entry name" value="Outer membrane protein assembly factor BamA"/>
    <property type="match status" value="1"/>
</dbReference>
<name>A0A2W5KDH5_9GAMM</name>
<comment type="subunit">
    <text evidence="8">Part of the Bam complex.</text>
</comment>
<dbReference type="GO" id="GO:1990063">
    <property type="term" value="C:Bam protein complex"/>
    <property type="evidence" value="ECO:0007669"/>
    <property type="project" value="TreeGrafter"/>
</dbReference>
<dbReference type="InterPro" id="IPR000184">
    <property type="entry name" value="Bac_surfAg_D15"/>
</dbReference>
<evidence type="ECO:0000256" key="7">
    <source>
        <dbReference type="ARBA" id="ARBA00023237"/>
    </source>
</evidence>
<keyword evidence="3 8" id="KW-0812">Transmembrane</keyword>
<comment type="similarity">
    <text evidence="8">Belongs to the BamA family.</text>
</comment>
<organism evidence="11 12">
    <name type="scientific">Rhodanobacter denitrificans</name>
    <dbReference type="NCBI Taxonomy" id="666685"/>
    <lineage>
        <taxon>Bacteria</taxon>
        <taxon>Pseudomonadati</taxon>
        <taxon>Pseudomonadota</taxon>
        <taxon>Gammaproteobacteria</taxon>
        <taxon>Lysobacterales</taxon>
        <taxon>Rhodanobacteraceae</taxon>
        <taxon>Rhodanobacter</taxon>
    </lineage>
</organism>
<comment type="function">
    <text evidence="8">Part of the outer membrane protein assembly complex, which is involved in assembly and insertion of beta-barrel proteins into the outer membrane.</text>
</comment>
<dbReference type="InterPro" id="IPR023707">
    <property type="entry name" value="OM_assembly_BamA"/>
</dbReference>
<comment type="subcellular location">
    <subcellularLocation>
        <location evidence="8">Cell outer membrane</location>
    </subcellularLocation>
    <subcellularLocation>
        <location evidence="1">Membrane</location>
    </subcellularLocation>
</comment>
<dbReference type="Pfam" id="PF01103">
    <property type="entry name" value="Omp85"/>
    <property type="match status" value="1"/>
</dbReference>
<gene>
    <name evidence="8 11" type="primary">bamA</name>
    <name evidence="11" type="ORF">DI564_11395</name>
</gene>
<dbReference type="InterPro" id="IPR034746">
    <property type="entry name" value="POTRA"/>
</dbReference>
<evidence type="ECO:0000256" key="6">
    <source>
        <dbReference type="ARBA" id="ARBA00023136"/>
    </source>
</evidence>
<evidence type="ECO:0000256" key="2">
    <source>
        <dbReference type="ARBA" id="ARBA00022452"/>
    </source>
</evidence>
<evidence type="ECO:0000313" key="12">
    <source>
        <dbReference type="Proteomes" id="UP000249046"/>
    </source>
</evidence>
<keyword evidence="6 8" id="KW-0472">Membrane</keyword>
<evidence type="ECO:0000256" key="5">
    <source>
        <dbReference type="ARBA" id="ARBA00022737"/>
    </source>
</evidence>
<dbReference type="InterPro" id="IPR039910">
    <property type="entry name" value="D15-like"/>
</dbReference>
<evidence type="ECO:0000256" key="8">
    <source>
        <dbReference type="HAMAP-Rule" id="MF_01430"/>
    </source>
</evidence>
<keyword evidence="7 8" id="KW-0998">Cell outer membrane</keyword>
<evidence type="ECO:0000256" key="3">
    <source>
        <dbReference type="ARBA" id="ARBA00022692"/>
    </source>
</evidence>
<keyword evidence="4 8" id="KW-0732">Signal</keyword>
<dbReference type="NCBIfam" id="TIGR03303">
    <property type="entry name" value="OM_YaeT"/>
    <property type="match status" value="1"/>
</dbReference>
<proteinExistence type="inferred from homology"/>
<feature type="domain" description="POTRA" evidence="10">
    <location>
        <begin position="175"/>
        <end position="263"/>
    </location>
</feature>
<evidence type="ECO:0000259" key="10">
    <source>
        <dbReference type="PROSITE" id="PS51779"/>
    </source>
</evidence>
<evidence type="ECO:0000313" key="11">
    <source>
        <dbReference type="EMBL" id="PZQ13488.1"/>
    </source>
</evidence>
<dbReference type="GO" id="GO:0051205">
    <property type="term" value="P:protein insertion into membrane"/>
    <property type="evidence" value="ECO:0007669"/>
    <property type="project" value="UniProtKB-UniRule"/>
</dbReference>
<keyword evidence="2 8" id="KW-1134">Transmembrane beta strand</keyword>